<organism evidence="15 16">
    <name type="scientific">Leadbetterella byssophila (strain DSM 17132 / JCM 16389 / KACC 11308 / NBRC 106382 / 4M15)</name>
    <dbReference type="NCBI Taxonomy" id="649349"/>
    <lineage>
        <taxon>Bacteria</taxon>
        <taxon>Pseudomonadati</taxon>
        <taxon>Bacteroidota</taxon>
        <taxon>Cytophagia</taxon>
        <taxon>Cytophagales</taxon>
        <taxon>Leadbetterellaceae</taxon>
        <taxon>Leadbetterella</taxon>
    </lineage>
</organism>
<keyword evidence="16" id="KW-1185">Reference proteome</keyword>
<name>E4RSJ7_LEAB4</name>
<reference key="1">
    <citation type="submission" date="2010-11" db="EMBL/GenBank/DDBJ databases">
        <title>The complete genome of Leadbetterella byssophila DSM 17132.</title>
        <authorList>
            <consortium name="US DOE Joint Genome Institute (JGI-PGF)"/>
            <person name="Lucas S."/>
            <person name="Copeland A."/>
            <person name="Lapidus A."/>
            <person name="Glavina del Rio T."/>
            <person name="Dalin E."/>
            <person name="Tice H."/>
            <person name="Bruce D."/>
            <person name="Goodwin L."/>
            <person name="Pitluck S."/>
            <person name="Kyrpides N."/>
            <person name="Mavromatis K."/>
            <person name="Ivanova N."/>
            <person name="Teshima H."/>
            <person name="Brettin T."/>
            <person name="Detter J.C."/>
            <person name="Han C."/>
            <person name="Tapia R."/>
            <person name="Land M."/>
            <person name="Hauser L."/>
            <person name="Markowitz V."/>
            <person name="Cheng J.-F."/>
            <person name="Hugenholtz P."/>
            <person name="Woyke T."/>
            <person name="Wu D."/>
            <person name="Tindall B."/>
            <person name="Pomrenke H.G."/>
            <person name="Brambilla E."/>
            <person name="Klenk H.-P."/>
            <person name="Eisen J.A."/>
        </authorList>
    </citation>
    <scope>NUCLEOTIDE SEQUENCE [LARGE SCALE GENOMIC DNA]</scope>
    <source>
        <strain>DSM 17132</strain>
    </source>
</reference>
<evidence type="ECO:0000313" key="15">
    <source>
        <dbReference type="EMBL" id="ADQ18567.1"/>
    </source>
</evidence>
<dbReference type="Pfam" id="PF07715">
    <property type="entry name" value="Plug"/>
    <property type="match status" value="1"/>
</dbReference>
<evidence type="ECO:0000259" key="13">
    <source>
        <dbReference type="Pfam" id="PF00593"/>
    </source>
</evidence>
<dbReference type="Gene3D" id="2.40.170.20">
    <property type="entry name" value="TonB-dependent receptor, beta-barrel domain"/>
    <property type="match status" value="2"/>
</dbReference>
<dbReference type="PROSITE" id="PS52016">
    <property type="entry name" value="TONB_DEPENDENT_REC_3"/>
    <property type="match status" value="1"/>
</dbReference>
<feature type="signal peptide" evidence="12">
    <location>
        <begin position="1"/>
        <end position="27"/>
    </location>
</feature>
<dbReference type="HOGENOM" id="CLU_307117_0_0_10"/>
<keyword evidence="8 15" id="KW-0675">Receptor</keyword>
<keyword evidence="2 10" id="KW-0813">Transport</keyword>
<evidence type="ECO:0000256" key="12">
    <source>
        <dbReference type="SAM" id="SignalP"/>
    </source>
</evidence>
<comment type="subcellular location">
    <subcellularLocation>
        <location evidence="1 10">Cell outer membrane</location>
        <topology evidence="1 10">Multi-pass membrane protein</topology>
    </subcellularLocation>
</comment>
<keyword evidence="4 10" id="KW-0812">Transmembrane</keyword>
<keyword evidence="5 12" id="KW-0732">Signal</keyword>
<dbReference type="InterPro" id="IPR012910">
    <property type="entry name" value="Plug_dom"/>
</dbReference>
<keyword evidence="9 10" id="KW-0998">Cell outer membrane</keyword>
<dbReference type="Pfam" id="PF00593">
    <property type="entry name" value="TonB_dep_Rec_b-barrel"/>
    <property type="match status" value="2"/>
</dbReference>
<reference evidence="15 16" key="2">
    <citation type="journal article" date="2011" name="Stand. Genomic Sci.">
        <title>Complete genome sequence of Leadbetterella byssophila type strain (4M15).</title>
        <authorList>
            <person name="Abt B."/>
            <person name="Teshima H."/>
            <person name="Lucas S."/>
            <person name="Lapidus A."/>
            <person name="Del Rio T.G."/>
            <person name="Nolan M."/>
            <person name="Tice H."/>
            <person name="Cheng J.F."/>
            <person name="Pitluck S."/>
            <person name="Liolios K."/>
            <person name="Pagani I."/>
            <person name="Ivanova N."/>
            <person name="Mavromatis K."/>
            <person name="Pati A."/>
            <person name="Tapia R."/>
            <person name="Han C."/>
            <person name="Goodwin L."/>
            <person name="Chen A."/>
            <person name="Palaniappan K."/>
            <person name="Land M."/>
            <person name="Hauser L."/>
            <person name="Chang Y.J."/>
            <person name="Jeffries C.D."/>
            <person name="Rohde M."/>
            <person name="Goker M."/>
            <person name="Tindall B.J."/>
            <person name="Detter J.C."/>
            <person name="Woyke T."/>
            <person name="Bristow J."/>
            <person name="Eisen J.A."/>
            <person name="Markowitz V."/>
            <person name="Hugenholtz P."/>
            <person name="Klenk H.P."/>
            <person name="Kyrpides N.C."/>
        </authorList>
    </citation>
    <scope>NUCLEOTIDE SEQUENCE [LARGE SCALE GENOMIC DNA]</scope>
    <source>
        <strain evidence="16">DSM 17132 / JCM 16389 / KACC 11308 / NBRC 106382 / 4M15</strain>
    </source>
</reference>
<dbReference type="InterPro" id="IPR036942">
    <property type="entry name" value="Beta-barrel_TonB_sf"/>
</dbReference>
<dbReference type="Gene3D" id="2.60.40.1120">
    <property type="entry name" value="Carboxypeptidase-like, regulatory domain"/>
    <property type="match status" value="1"/>
</dbReference>
<dbReference type="eggNOG" id="COG4771">
    <property type="taxonomic scope" value="Bacteria"/>
</dbReference>
<dbReference type="Proteomes" id="UP000007435">
    <property type="component" value="Chromosome"/>
</dbReference>
<evidence type="ECO:0000259" key="14">
    <source>
        <dbReference type="Pfam" id="PF07715"/>
    </source>
</evidence>
<accession>E4RSJ7</accession>
<dbReference type="SUPFAM" id="SSF49464">
    <property type="entry name" value="Carboxypeptidase regulatory domain-like"/>
    <property type="match status" value="1"/>
</dbReference>
<evidence type="ECO:0000256" key="9">
    <source>
        <dbReference type="ARBA" id="ARBA00023237"/>
    </source>
</evidence>
<sequence length="1073" mass="116405">MNLPLSPGSRFYLFICLLFCCTLSAIAQTEVSGTIEDAKTKEPLVGASIQIKGKVAGTISDIRGKFKLSTNTPAPFELIISSVGYKPQEVTVEKNGVNLHILLEDQSILGQELVVSASRVSESEMKSPVTVEKVDLRMIRETTSPNFYDAMGNMKGINLTTQGLLFKSVNMRGFGSTGNPRVVQMIDGMDNMSPALNFAVDNIVGMPELDVESVEILPGAASALYGPNAINGLILMNSKSPFLYQGLSATLRGGVMHEEGRTKVNTPFYDASIRFAKAFNDKLAFKVNFAYLTADDWQARNFTNLNVGGVENGTRGPGVDLDYNGLNVYGDEVRANLSTVAASMVERGLITSQAAAMVPNAFVSRTGFKESDMVDSETHSIKGNIALHYRPTEKLEIIGQFNSGYGTTLYTGTGRYSLKDFNISQAKLELKGDNFNLRAYTTRENSGESAFLGLSSVQILNQVKPHATWFGEYVGAYLTALQSGAVADQAHLAARSYADQGIPTGDALKAKAKEFNNLPIVNGGGGFLDRSNLVHFEGLYNFKNEIKFMDLIVGGNYRVYNLRSEGTLFNDMAEGRDGIIKINEYGAYAQAGKSFWNDHFKLVGSVRYDKNDNFDGQFSPRVSGIFSWANNNVRLSYQTGFRIPTTQNQYINLRTPDGTLIGGLPEFDRIAAYNLAGGITKYTLDQFSAKGLNYFDAETQSSILAKAQAHATTIITQQVTQQVTNAVNAQRPFIEQQVTAAVQQAVTAAVTQSVQAMVEAGQLPASMAEAAIQQGVAAQMASDPVKQQIASNTDAQVTQAIQTNIAGALPGALQSNLPGVTSQLAPAYGVAALPKYQAKKLKPEKITTYEIGYKGLIGKKLFVDAYYYYSKYENYIGATSIVVPTAPSPAVPGLPKESGIGAGLYNGYSRPSNTEEIITVDGWAAQMNYSLNKGYNVGVNVSHNKLKGFKPSPEQLYAGFNSPEYTYNVSFGKRLISGQKFGFNVNLRHQTKFTWQSSFGVPTDANQVFFTNTMVPAITNIDAQISAKLPSIKSILKIGGTNIGGKPYFQAFGSSMVGSTYFVSLSFDELFQK</sequence>
<evidence type="ECO:0000256" key="3">
    <source>
        <dbReference type="ARBA" id="ARBA00022452"/>
    </source>
</evidence>
<evidence type="ECO:0000256" key="5">
    <source>
        <dbReference type="ARBA" id="ARBA00022729"/>
    </source>
</evidence>
<dbReference type="InterPro" id="IPR039426">
    <property type="entry name" value="TonB-dep_rcpt-like"/>
</dbReference>
<dbReference type="SUPFAM" id="SSF56935">
    <property type="entry name" value="Porins"/>
    <property type="match status" value="2"/>
</dbReference>
<dbReference type="KEGG" id="lby:Lbys_2905"/>
<dbReference type="OrthoDB" id="1109208at2"/>
<dbReference type="InterPro" id="IPR008969">
    <property type="entry name" value="CarboxyPept-like_regulatory"/>
</dbReference>
<keyword evidence="7 10" id="KW-0472">Membrane</keyword>
<comment type="similarity">
    <text evidence="10 11">Belongs to the TonB-dependent receptor family.</text>
</comment>
<evidence type="ECO:0000256" key="2">
    <source>
        <dbReference type="ARBA" id="ARBA00022448"/>
    </source>
</evidence>
<dbReference type="GO" id="GO:0044718">
    <property type="term" value="P:siderophore transmembrane transport"/>
    <property type="evidence" value="ECO:0007669"/>
    <property type="project" value="TreeGrafter"/>
</dbReference>
<evidence type="ECO:0000256" key="8">
    <source>
        <dbReference type="ARBA" id="ARBA00023170"/>
    </source>
</evidence>
<dbReference type="eggNOG" id="COG1629">
    <property type="taxonomic scope" value="Bacteria"/>
</dbReference>
<evidence type="ECO:0000256" key="4">
    <source>
        <dbReference type="ARBA" id="ARBA00022692"/>
    </source>
</evidence>
<dbReference type="PANTHER" id="PTHR30069">
    <property type="entry name" value="TONB-DEPENDENT OUTER MEMBRANE RECEPTOR"/>
    <property type="match status" value="1"/>
</dbReference>
<proteinExistence type="inferred from homology"/>
<dbReference type="GO" id="GO:0009279">
    <property type="term" value="C:cell outer membrane"/>
    <property type="evidence" value="ECO:0007669"/>
    <property type="project" value="UniProtKB-SubCell"/>
</dbReference>
<evidence type="ECO:0000256" key="1">
    <source>
        <dbReference type="ARBA" id="ARBA00004571"/>
    </source>
</evidence>
<dbReference type="PANTHER" id="PTHR30069:SF29">
    <property type="entry name" value="HEMOGLOBIN AND HEMOGLOBIN-HAPTOGLOBIN-BINDING PROTEIN 1-RELATED"/>
    <property type="match status" value="1"/>
</dbReference>
<dbReference type="STRING" id="649349.Lbys_2905"/>
<dbReference type="GO" id="GO:0015344">
    <property type="term" value="F:siderophore uptake transmembrane transporter activity"/>
    <property type="evidence" value="ECO:0007669"/>
    <property type="project" value="TreeGrafter"/>
</dbReference>
<protein>
    <submittedName>
        <fullName evidence="15">TonB-dependent receptor plug</fullName>
    </submittedName>
</protein>
<evidence type="ECO:0000256" key="10">
    <source>
        <dbReference type="PROSITE-ProRule" id="PRU01360"/>
    </source>
</evidence>
<feature type="domain" description="TonB-dependent receptor plug" evidence="14">
    <location>
        <begin position="125"/>
        <end position="232"/>
    </location>
</feature>
<dbReference type="Gene3D" id="2.170.130.10">
    <property type="entry name" value="TonB-dependent receptor, plug domain"/>
    <property type="match status" value="1"/>
</dbReference>
<dbReference type="EMBL" id="CP002305">
    <property type="protein sequence ID" value="ADQ18567.1"/>
    <property type="molecule type" value="Genomic_DNA"/>
</dbReference>
<evidence type="ECO:0000256" key="11">
    <source>
        <dbReference type="RuleBase" id="RU003357"/>
    </source>
</evidence>
<keyword evidence="3 10" id="KW-1134">Transmembrane beta strand</keyword>
<evidence type="ECO:0000256" key="7">
    <source>
        <dbReference type="ARBA" id="ARBA00023136"/>
    </source>
</evidence>
<keyword evidence="6 11" id="KW-0798">TonB box</keyword>
<evidence type="ECO:0000313" key="16">
    <source>
        <dbReference type="Proteomes" id="UP000007435"/>
    </source>
</evidence>
<dbReference type="AlphaFoldDB" id="E4RSJ7"/>
<dbReference type="Pfam" id="PF13715">
    <property type="entry name" value="CarbopepD_reg_2"/>
    <property type="match status" value="1"/>
</dbReference>
<feature type="chain" id="PRO_5003186901" evidence="12">
    <location>
        <begin position="28"/>
        <end position="1073"/>
    </location>
</feature>
<dbReference type="InterPro" id="IPR000531">
    <property type="entry name" value="Beta-barrel_TonB"/>
</dbReference>
<feature type="domain" description="TonB-dependent receptor-like beta-barrel" evidence="13">
    <location>
        <begin position="836"/>
        <end position="1033"/>
    </location>
</feature>
<dbReference type="InterPro" id="IPR037066">
    <property type="entry name" value="Plug_dom_sf"/>
</dbReference>
<gene>
    <name evidence="15" type="ordered locus">Lbys_2905</name>
</gene>
<evidence type="ECO:0000256" key="6">
    <source>
        <dbReference type="ARBA" id="ARBA00023077"/>
    </source>
</evidence>
<feature type="domain" description="TonB-dependent receptor-like beta-barrel" evidence="13">
    <location>
        <begin position="403"/>
        <end position="716"/>
    </location>
</feature>
<dbReference type="RefSeq" id="WP_013409599.1">
    <property type="nucleotide sequence ID" value="NC_014655.1"/>
</dbReference>